<evidence type="ECO:0000259" key="3">
    <source>
        <dbReference type="PROSITE" id="PS51186"/>
    </source>
</evidence>
<dbReference type="OrthoDB" id="9799092at2"/>
<feature type="domain" description="N-acetyltransferase" evidence="3">
    <location>
        <begin position="1"/>
        <end position="117"/>
    </location>
</feature>
<dbReference type="Proteomes" id="UP000254236">
    <property type="component" value="Chromosome"/>
</dbReference>
<keyword evidence="1" id="KW-0808">Transferase</keyword>
<sequence>MTGRSTLLVALARDRPVDARHGTPSTTRPSAVGVAQLVHADVPEVCNVGVLESRRGHGVGTALMAEAERRARPADRLRLNVGLDNPAARRLYERLGYRPTGELQTTTYDYVDACGVTRAATETSEWMEKHLLR</sequence>
<organism evidence="5 7">
    <name type="scientific">Brachybacterium saurashtrense</name>
    <dbReference type="NCBI Taxonomy" id="556288"/>
    <lineage>
        <taxon>Bacteria</taxon>
        <taxon>Bacillati</taxon>
        <taxon>Actinomycetota</taxon>
        <taxon>Actinomycetes</taxon>
        <taxon>Micrococcales</taxon>
        <taxon>Dermabacteraceae</taxon>
        <taxon>Brachybacterium</taxon>
    </lineage>
</organism>
<gene>
    <name evidence="4" type="ORF">DWV08_15245</name>
    <name evidence="5" type="ORF">DXU92_09865</name>
</gene>
<name>A0A345YTR6_9MICO</name>
<dbReference type="InterPro" id="IPR050832">
    <property type="entry name" value="Bact_Acetyltransf"/>
</dbReference>
<dbReference type="PANTHER" id="PTHR43877:SF2">
    <property type="entry name" value="AMINOALKYLPHOSPHONATE N-ACETYLTRANSFERASE-RELATED"/>
    <property type="match status" value="1"/>
</dbReference>
<reference evidence="5 7" key="2">
    <citation type="submission" date="2018-08" db="EMBL/GenBank/DDBJ databases">
        <title>Brachybacterium saurashtrense DSM 23186.</title>
        <authorList>
            <person name="Li Y."/>
        </authorList>
    </citation>
    <scope>NUCLEOTIDE SEQUENCE [LARGE SCALE GENOMIC DNA]</scope>
    <source>
        <strain evidence="5 7">DSM 23186</strain>
    </source>
</reference>
<dbReference type="Pfam" id="PF00583">
    <property type="entry name" value="Acetyltransf_1"/>
    <property type="match status" value="1"/>
</dbReference>
<protein>
    <submittedName>
        <fullName evidence="5">GNAT family N-acetyltransferase</fullName>
    </submittedName>
</protein>
<accession>A0A345YTR6</accession>
<reference evidence="4 6" key="1">
    <citation type="submission" date="2018-07" db="EMBL/GenBank/DDBJ databases">
        <title>Brachybacterium saurashtrense DSM 23186 genome sequence.</title>
        <authorList>
            <person name="Guo L."/>
        </authorList>
    </citation>
    <scope>NUCLEOTIDE SEQUENCE [LARGE SCALE GENOMIC DNA]</scope>
    <source>
        <strain evidence="4 6">DSM 23186</strain>
    </source>
</reference>
<dbReference type="PROSITE" id="PS51186">
    <property type="entry name" value="GNAT"/>
    <property type="match status" value="1"/>
</dbReference>
<dbReference type="EMBL" id="QSWH01000004">
    <property type="protein sequence ID" value="RRR22744.1"/>
    <property type="molecule type" value="Genomic_DNA"/>
</dbReference>
<dbReference type="PANTHER" id="PTHR43877">
    <property type="entry name" value="AMINOALKYLPHOSPHONATE N-ACETYLTRANSFERASE-RELATED-RELATED"/>
    <property type="match status" value="1"/>
</dbReference>
<evidence type="ECO:0000313" key="4">
    <source>
        <dbReference type="EMBL" id="AXK47318.1"/>
    </source>
</evidence>
<dbReference type="SUPFAM" id="SSF55729">
    <property type="entry name" value="Acyl-CoA N-acyltransferases (Nat)"/>
    <property type="match status" value="1"/>
</dbReference>
<evidence type="ECO:0000313" key="5">
    <source>
        <dbReference type="EMBL" id="RRR22744.1"/>
    </source>
</evidence>
<dbReference type="CDD" id="cd04301">
    <property type="entry name" value="NAT_SF"/>
    <property type="match status" value="1"/>
</dbReference>
<dbReference type="Proteomes" id="UP000282185">
    <property type="component" value="Unassembled WGS sequence"/>
</dbReference>
<evidence type="ECO:0000313" key="6">
    <source>
        <dbReference type="Proteomes" id="UP000254236"/>
    </source>
</evidence>
<dbReference type="InterPro" id="IPR016181">
    <property type="entry name" value="Acyl_CoA_acyltransferase"/>
</dbReference>
<evidence type="ECO:0000256" key="1">
    <source>
        <dbReference type="ARBA" id="ARBA00022679"/>
    </source>
</evidence>
<evidence type="ECO:0000313" key="7">
    <source>
        <dbReference type="Proteomes" id="UP000282185"/>
    </source>
</evidence>
<dbReference type="AlphaFoldDB" id="A0A345YTR6"/>
<dbReference type="GO" id="GO:0016747">
    <property type="term" value="F:acyltransferase activity, transferring groups other than amino-acyl groups"/>
    <property type="evidence" value="ECO:0007669"/>
    <property type="project" value="InterPro"/>
</dbReference>
<evidence type="ECO:0000256" key="2">
    <source>
        <dbReference type="ARBA" id="ARBA00023315"/>
    </source>
</evidence>
<keyword evidence="6" id="KW-1185">Reference proteome</keyword>
<proteinExistence type="predicted"/>
<dbReference type="Gene3D" id="3.40.630.30">
    <property type="match status" value="1"/>
</dbReference>
<dbReference type="KEGG" id="bsau:DWV08_15245"/>
<keyword evidence="2" id="KW-0012">Acyltransferase</keyword>
<dbReference type="InterPro" id="IPR000182">
    <property type="entry name" value="GNAT_dom"/>
</dbReference>
<dbReference type="EMBL" id="CP031356">
    <property type="protein sequence ID" value="AXK47318.1"/>
    <property type="molecule type" value="Genomic_DNA"/>
</dbReference>